<evidence type="ECO:0000256" key="2">
    <source>
        <dbReference type="ARBA" id="ARBA00022676"/>
    </source>
</evidence>
<accession>A0A5A4U712</accession>
<evidence type="ECO:0000256" key="1">
    <source>
        <dbReference type="ARBA" id="ARBA00006739"/>
    </source>
</evidence>
<dbReference type="Pfam" id="PF00535">
    <property type="entry name" value="Glycos_transf_2"/>
    <property type="match status" value="1"/>
</dbReference>
<comment type="similarity">
    <text evidence="1">Belongs to the glycosyltransferase 2 family.</text>
</comment>
<dbReference type="AlphaFoldDB" id="A0A5A4U712"/>
<protein>
    <submittedName>
        <fullName evidence="5">Predicted glycosyltransferase, group II family</fullName>
    </submittedName>
</protein>
<dbReference type="InterPro" id="IPR050834">
    <property type="entry name" value="Glycosyltransf_2"/>
</dbReference>
<sequence>MNFSDNPKVSVLIPTYNVVEWIEESLLSILEQSYKNIEIVVVDDCSTDGTYEILCKIAENEPRVLVLRNERNMQIVDTLNIGLTHCTGDFILRHDGDDVSEIDRIEVQLKYLIENKLDLVGTQMLPIDSSGQVIGAKSKLPLSHELIEKIANFSSPLTHVWICKKNIYDKLGGYRKVPYAEDFDFLLRTIDSGFKCGNTSVALTRIRHRYGNTSDVASLSQRKGYFYALKLHKQRQIHNYDYYNDVDAVNLTRHNKLVSYFHSLSTRFLHKAFKSKNKLEKILYTVLSASTSYYNAHYIYQRIKVNIILDKS</sequence>
<evidence type="ECO:0000259" key="4">
    <source>
        <dbReference type="Pfam" id="PF00535"/>
    </source>
</evidence>
<dbReference type="InterPro" id="IPR029044">
    <property type="entry name" value="Nucleotide-diphossugar_trans"/>
</dbReference>
<dbReference type="GO" id="GO:0016757">
    <property type="term" value="F:glycosyltransferase activity"/>
    <property type="evidence" value="ECO:0007669"/>
    <property type="project" value="UniProtKB-KW"/>
</dbReference>
<evidence type="ECO:0000313" key="5">
    <source>
        <dbReference type="EMBL" id="BBM62614.1"/>
    </source>
</evidence>
<name>A0A5A4U712_ESCAL</name>
<feature type="domain" description="Glycosyltransferase 2-like" evidence="4">
    <location>
        <begin position="10"/>
        <end position="137"/>
    </location>
</feature>
<dbReference type="InterPro" id="IPR001173">
    <property type="entry name" value="Glyco_trans_2-like"/>
</dbReference>
<reference evidence="5" key="1">
    <citation type="submission" date="2019-07" db="EMBL/GenBank/DDBJ databases">
        <title>Overview of O-antigen diversity of Escherichia albertii, an emerging enteropathogen; genetic structure, serology, and development of O-genotyping method.</title>
        <authorList>
            <person name="Ooka T."/>
            <person name="Seto K."/>
            <person name="Ogura Y."/>
            <person name="Iguchi A."/>
            <person name="Imura N."/>
            <person name="Honda M."/>
            <person name="Etoh Y."/>
            <person name="Ikeda T."/>
            <person name="Sugitani W."/>
            <person name="Konno T."/>
            <person name="Kawano K."/>
            <person name="Kudo Y."/>
            <person name="Murakami K."/>
            <person name="Hayashi T."/>
            <person name="Nishi J."/>
        </authorList>
    </citation>
    <scope>NUCLEOTIDE SEQUENCE</scope>
    <source>
        <strain evidence="5">K7394</strain>
    </source>
</reference>
<dbReference type="CDD" id="cd00761">
    <property type="entry name" value="Glyco_tranf_GTA_type"/>
    <property type="match status" value="1"/>
</dbReference>
<keyword evidence="2" id="KW-0328">Glycosyltransferase</keyword>
<proteinExistence type="inferred from homology"/>
<organism evidence="5">
    <name type="scientific">Escherichia albertii</name>
    <dbReference type="NCBI Taxonomy" id="208962"/>
    <lineage>
        <taxon>Bacteria</taxon>
        <taxon>Pseudomonadati</taxon>
        <taxon>Pseudomonadota</taxon>
        <taxon>Gammaproteobacteria</taxon>
        <taxon>Enterobacterales</taxon>
        <taxon>Enterobacteriaceae</taxon>
        <taxon>Escherichia</taxon>
    </lineage>
</organism>
<dbReference type="PANTHER" id="PTHR43685:SF5">
    <property type="entry name" value="GLYCOSYLTRANSFERASE EPSE-RELATED"/>
    <property type="match status" value="1"/>
</dbReference>
<keyword evidence="3 5" id="KW-0808">Transferase</keyword>
<dbReference type="PANTHER" id="PTHR43685">
    <property type="entry name" value="GLYCOSYLTRANSFERASE"/>
    <property type="match status" value="1"/>
</dbReference>
<dbReference type="RefSeq" id="WP_059258442.1">
    <property type="nucleotide sequence ID" value="NZ_BBWA01000002.1"/>
</dbReference>
<dbReference type="SUPFAM" id="SSF53448">
    <property type="entry name" value="Nucleotide-diphospho-sugar transferases"/>
    <property type="match status" value="1"/>
</dbReference>
<evidence type="ECO:0000256" key="3">
    <source>
        <dbReference type="ARBA" id="ARBA00022679"/>
    </source>
</evidence>
<dbReference type="Gene3D" id="3.90.550.10">
    <property type="entry name" value="Spore Coat Polysaccharide Biosynthesis Protein SpsA, Chain A"/>
    <property type="match status" value="1"/>
</dbReference>
<dbReference type="EMBL" id="LC494326">
    <property type="protein sequence ID" value="BBM62614.1"/>
    <property type="molecule type" value="Genomic_DNA"/>
</dbReference>